<keyword evidence="3" id="KW-0472">Membrane</keyword>
<evidence type="ECO:0000256" key="3">
    <source>
        <dbReference type="SAM" id="Phobius"/>
    </source>
</evidence>
<evidence type="ECO:0000313" key="6">
    <source>
        <dbReference type="Proteomes" id="UP001465755"/>
    </source>
</evidence>
<dbReference type="Proteomes" id="UP001465755">
    <property type="component" value="Unassembled WGS sequence"/>
</dbReference>
<reference evidence="5 6" key="1">
    <citation type="journal article" date="2024" name="Nat. Commun.">
        <title>Phylogenomics reveals the evolutionary origins of lichenization in chlorophyte algae.</title>
        <authorList>
            <person name="Puginier C."/>
            <person name="Libourel C."/>
            <person name="Otte J."/>
            <person name="Skaloud P."/>
            <person name="Haon M."/>
            <person name="Grisel S."/>
            <person name="Petersen M."/>
            <person name="Berrin J.G."/>
            <person name="Delaux P.M."/>
            <person name="Dal Grande F."/>
            <person name="Keller J."/>
        </authorList>
    </citation>
    <scope>NUCLEOTIDE SEQUENCE [LARGE SCALE GENOMIC DNA]</scope>
    <source>
        <strain evidence="5 6">SAG 2036</strain>
    </source>
</reference>
<evidence type="ECO:0000256" key="1">
    <source>
        <dbReference type="SAM" id="Coils"/>
    </source>
</evidence>
<evidence type="ECO:0000256" key="2">
    <source>
        <dbReference type="SAM" id="MobiDB-lite"/>
    </source>
</evidence>
<evidence type="ECO:0008006" key="7">
    <source>
        <dbReference type="Google" id="ProtNLM"/>
    </source>
</evidence>
<keyword evidence="4" id="KW-0732">Signal</keyword>
<dbReference type="EMBL" id="JALJOQ010000199">
    <property type="protein sequence ID" value="KAK9789953.1"/>
    <property type="molecule type" value="Genomic_DNA"/>
</dbReference>
<feature type="signal peptide" evidence="4">
    <location>
        <begin position="1"/>
        <end position="21"/>
    </location>
</feature>
<evidence type="ECO:0000256" key="4">
    <source>
        <dbReference type="SAM" id="SignalP"/>
    </source>
</evidence>
<dbReference type="AlphaFoldDB" id="A0AAW1NPV4"/>
<keyword evidence="6" id="KW-1185">Reference proteome</keyword>
<organism evidence="5 6">
    <name type="scientific">Symbiochloris irregularis</name>
    <dbReference type="NCBI Taxonomy" id="706552"/>
    <lineage>
        <taxon>Eukaryota</taxon>
        <taxon>Viridiplantae</taxon>
        <taxon>Chlorophyta</taxon>
        <taxon>core chlorophytes</taxon>
        <taxon>Trebouxiophyceae</taxon>
        <taxon>Trebouxiales</taxon>
        <taxon>Trebouxiaceae</taxon>
        <taxon>Symbiochloris</taxon>
    </lineage>
</organism>
<keyword evidence="1" id="KW-0175">Coiled coil</keyword>
<feature type="coiled-coil region" evidence="1">
    <location>
        <begin position="221"/>
        <end position="248"/>
    </location>
</feature>
<feature type="region of interest" description="Disordered" evidence="2">
    <location>
        <begin position="346"/>
        <end position="400"/>
    </location>
</feature>
<keyword evidence="3" id="KW-1133">Transmembrane helix</keyword>
<gene>
    <name evidence="5" type="ORF">WJX73_002050</name>
</gene>
<dbReference type="PANTHER" id="PTHR34284">
    <property type="entry name" value="FG-GAP REPEAT-CONTAINING PROTEIN"/>
    <property type="match status" value="1"/>
</dbReference>
<dbReference type="PANTHER" id="PTHR34284:SF1">
    <property type="entry name" value="FG-GAP REPEAT-CONTAINING PROTEIN"/>
    <property type="match status" value="1"/>
</dbReference>
<keyword evidence="3" id="KW-0812">Transmembrane</keyword>
<proteinExistence type="predicted"/>
<sequence>MYKRDFGILLLSVFAVYFALQHEGHFSYHKSWYHRLPFDPGLLEVSDALPPPIVGDLNGDGRLEVITGTHDGKIQVLAPKHAGAQGDGFAKAPVMAEVSLLPAGPSQGAIGWGPVALAVGFIDHPAKETTRLLRKQVLVVVTARWEVICFDHNLQRMWSSHVKTEVPEQALRHARVREVAVHISAHGVRGDDRGRVVVGGSIQLGDIGFHGASGAGADEDVMEQELEAESLHQRLARSRQRNEALEGDEQLVQGMERARHFSYYAFEGATGEARWTHEGSSFHSDLVGLAESVTPQHNMRLDVQSLTARHFGETSCREFRESVLRALPHRWVHRADTRLRALPFRRQRRGRGARKAALADGQVAGSQGEAGDSADLHHEEGAGTGAHLGAAPPQGGADHRNPVVKAMAQVAGTMVKGSGQGRSKAAVQPHKSLPANALVAHLEEGIEAINLATGQTICQLPLPAGGLHADLNADGVPDHVQASGTRNHEQQSMTGHAHAHPCWASASSGIPPREPLFNGSICRPASLAFLHSGLARGRDLADAVQVTAPVLLPIPGPHGHYRAGLGMAVFLNSRGEVTAYHPLGHQAWQVATAASWHALSMEGLTGGPAEQVPTLAAVALRLGQPPTAVLVAGGHSAVLLSEHGHELHSIVLPATPTAPLQVVDFNGDYANDVIVAVKGGLFGYVQVRHPGGVPFSMLVVCLIAAMVIVYISQRERPAHGGRPKKGRSTERMD</sequence>
<feature type="transmembrane region" description="Helical" evidence="3">
    <location>
        <begin position="693"/>
        <end position="712"/>
    </location>
</feature>
<protein>
    <recommendedName>
        <fullName evidence="7">FG-GAP repeat-containing protein</fullName>
    </recommendedName>
</protein>
<feature type="region of interest" description="Disordered" evidence="2">
    <location>
        <begin position="480"/>
        <end position="502"/>
    </location>
</feature>
<evidence type="ECO:0000313" key="5">
    <source>
        <dbReference type="EMBL" id="KAK9789953.1"/>
    </source>
</evidence>
<comment type="caution">
    <text evidence="5">The sequence shown here is derived from an EMBL/GenBank/DDBJ whole genome shotgun (WGS) entry which is preliminary data.</text>
</comment>
<name>A0AAW1NPV4_9CHLO</name>
<feature type="compositionally biased region" description="Polar residues" evidence="2">
    <location>
        <begin position="482"/>
        <end position="494"/>
    </location>
</feature>
<accession>A0AAW1NPV4</accession>
<feature type="chain" id="PRO_5043519851" description="FG-GAP repeat-containing protein" evidence="4">
    <location>
        <begin position="22"/>
        <end position="733"/>
    </location>
</feature>